<evidence type="ECO:0000256" key="5">
    <source>
        <dbReference type="ARBA" id="ARBA00011245"/>
    </source>
</evidence>
<proteinExistence type="inferred from homology"/>
<evidence type="ECO:0000313" key="17">
    <source>
        <dbReference type="Proteomes" id="UP000264589"/>
    </source>
</evidence>
<evidence type="ECO:0000256" key="14">
    <source>
        <dbReference type="SAM" id="SignalP"/>
    </source>
</evidence>
<comment type="caution">
    <text evidence="16">The sequence shown here is derived from an EMBL/GenBank/DDBJ whole genome shotgun (WGS) entry which is preliminary data.</text>
</comment>
<keyword evidence="12" id="KW-0046">Antibiotic resistance</keyword>
<comment type="subcellular location">
    <subcellularLocation>
        <location evidence="3">Periplasm</location>
    </subcellularLocation>
</comment>
<dbReference type="Proteomes" id="UP000264589">
    <property type="component" value="Unassembled WGS sequence"/>
</dbReference>
<dbReference type="InterPro" id="IPR001018">
    <property type="entry name" value="Beta-lactamase_class-B_CS"/>
</dbReference>
<evidence type="ECO:0000256" key="1">
    <source>
        <dbReference type="ARBA" id="ARBA00001526"/>
    </source>
</evidence>
<dbReference type="EMBL" id="QUQO01000001">
    <property type="protein sequence ID" value="RFB06007.1"/>
    <property type="molecule type" value="Genomic_DNA"/>
</dbReference>
<dbReference type="EC" id="3.5.2.6" evidence="6"/>
<dbReference type="CDD" id="cd16282">
    <property type="entry name" value="metallo-hydrolase-like_MBL-fold"/>
    <property type="match status" value="1"/>
</dbReference>
<keyword evidence="11" id="KW-0862">Zinc</keyword>
<accession>A0A371RKN0</accession>
<comment type="cofactor">
    <cofactor evidence="2">
        <name>Zn(2+)</name>
        <dbReference type="ChEBI" id="CHEBI:29105"/>
    </cofactor>
</comment>
<evidence type="ECO:0000256" key="10">
    <source>
        <dbReference type="ARBA" id="ARBA00022801"/>
    </source>
</evidence>
<dbReference type="GO" id="GO:0008270">
    <property type="term" value="F:zinc ion binding"/>
    <property type="evidence" value="ECO:0007669"/>
    <property type="project" value="InterPro"/>
</dbReference>
<evidence type="ECO:0000256" key="6">
    <source>
        <dbReference type="ARBA" id="ARBA00012865"/>
    </source>
</evidence>
<keyword evidence="10 16" id="KW-0378">Hydrolase</keyword>
<dbReference type="Gene3D" id="3.60.15.10">
    <property type="entry name" value="Ribonuclease Z/Hydroxyacylglutathione hydrolase-like"/>
    <property type="match status" value="1"/>
</dbReference>
<dbReference type="SMART" id="SM00849">
    <property type="entry name" value="Lactamase_B"/>
    <property type="match status" value="1"/>
</dbReference>
<keyword evidence="7" id="KW-0479">Metal-binding</keyword>
<evidence type="ECO:0000256" key="8">
    <source>
        <dbReference type="ARBA" id="ARBA00022729"/>
    </source>
</evidence>
<evidence type="ECO:0000256" key="7">
    <source>
        <dbReference type="ARBA" id="ARBA00022723"/>
    </source>
</evidence>
<comment type="similarity">
    <text evidence="4">Belongs to the metallo-beta-lactamase superfamily. Class-B beta-lactamase family.</text>
</comment>
<dbReference type="GO" id="GO:0046677">
    <property type="term" value="P:response to antibiotic"/>
    <property type="evidence" value="ECO:0007669"/>
    <property type="project" value="UniProtKB-KW"/>
</dbReference>
<evidence type="ECO:0000256" key="3">
    <source>
        <dbReference type="ARBA" id="ARBA00004418"/>
    </source>
</evidence>
<feature type="domain" description="Metallo-beta-lactamase" evidence="15">
    <location>
        <begin position="49"/>
        <end position="225"/>
    </location>
</feature>
<dbReference type="PANTHER" id="PTHR42951:SF4">
    <property type="entry name" value="ACYL-COENZYME A THIOESTERASE MBLAC2"/>
    <property type="match status" value="1"/>
</dbReference>
<dbReference type="InParanoid" id="A0A371RKN0"/>
<evidence type="ECO:0000256" key="13">
    <source>
        <dbReference type="SAM" id="MobiDB-lite"/>
    </source>
</evidence>
<protein>
    <recommendedName>
        <fullName evidence="6">beta-lactamase</fullName>
        <ecNumber evidence="6">3.5.2.6</ecNumber>
    </recommendedName>
</protein>
<evidence type="ECO:0000256" key="4">
    <source>
        <dbReference type="ARBA" id="ARBA00005250"/>
    </source>
</evidence>
<dbReference type="Pfam" id="PF00753">
    <property type="entry name" value="Lactamase_B"/>
    <property type="match status" value="1"/>
</dbReference>
<dbReference type="InterPro" id="IPR001279">
    <property type="entry name" value="Metallo-B-lactamas"/>
</dbReference>
<dbReference type="PANTHER" id="PTHR42951">
    <property type="entry name" value="METALLO-BETA-LACTAMASE DOMAIN-CONTAINING"/>
    <property type="match status" value="1"/>
</dbReference>
<comment type="catalytic activity">
    <reaction evidence="1">
        <text>a beta-lactam + H2O = a substituted beta-amino acid</text>
        <dbReference type="Rhea" id="RHEA:20401"/>
        <dbReference type="ChEBI" id="CHEBI:15377"/>
        <dbReference type="ChEBI" id="CHEBI:35627"/>
        <dbReference type="ChEBI" id="CHEBI:140347"/>
        <dbReference type="EC" id="3.5.2.6"/>
    </reaction>
</comment>
<dbReference type="InterPro" id="IPR036866">
    <property type="entry name" value="RibonucZ/Hydroxyglut_hydro"/>
</dbReference>
<evidence type="ECO:0000256" key="9">
    <source>
        <dbReference type="ARBA" id="ARBA00022764"/>
    </source>
</evidence>
<dbReference type="GO" id="GO:0008800">
    <property type="term" value="F:beta-lactamase activity"/>
    <property type="evidence" value="ECO:0007669"/>
    <property type="project" value="UniProtKB-EC"/>
</dbReference>
<feature type="chain" id="PRO_5016571406" description="beta-lactamase" evidence="14">
    <location>
        <begin position="20"/>
        <end position="381"/>
    </location>
</feature>
<organism evidence="16 17">
    <name type="scientific">Parvularcula marina</name>
    <dbReference type="NCBI Taxonomy" id="2292771"/>
    <lineage>
        <taxon>Bacteria</taxon>
        <taxon>Pseudomonadati</taxon>
        <taxon>Pseudomonadota</taxon>
        <taxon>Alphaproteobacteria</taxon>
        <taxon>Parvularculales</taxon>
        <taxon>Parvularculaceae</taxon>
        <taxon>Parvularcula</taxon>
    </lineage>
</organism>
<dbReference type="PROSITE" id="PS00743">
    <property type="entry name" value="BETA_LACTAMASE_B_1"/>
    <property type="match status" value="1"/>
</dbReference>
<evidence type="ECO:0000259" key="15">
    <source>
        <dbReference type="SMART" id="SM00849"/>
    </source>
</evidence>
<dbReference type="OrthoDB" id="420651at2"/>
<keyword evidence="8 14" id="KW-0732">Signal</keyword>
<dbReference type="AlphaFoldDB" id="A0A371RKN0"/>
<comment type="subunit">
    <text evidence="5">Monomer.</text>
</comment>
<feature type="signal peptide" evidence="14">
    <location>
        <begin position="1"/>
        <end position="19"/>
    </location>
</feature>
<evidence type="ECO:0000256" key="11">
    <source>
        <dbReference type="ARBA" id="ARBA00022833"/>
    </source>
</evidence>
<evidence type="ECO:0000256" key="12">
    <source>
        <dbReference type="ARBA" id="ARBA00023251"/>
    </source>
</evidence>
<keyword evidence="9" id="KW-0574">Periplasm</keyword>
<dbReference type="GO" id="GO:0017001">
    <property type="term" value="P:antibiotic catabolic process"/>
    <property type="evidence" value="ECO:0007669"/>
    <property type="project" value="InterPro"/>
</dbReference>
<name>A0A371RKN0_9PROT</name>
<evidence type="ECO:0000256" key="2">
    <source>
        <dbReference type="ARBA" id="ARBA00001947"/>
    </source>
</evidence>
<evidence type="ECO:0000313" key="16">
    <source>
        <dbReference type="EMBL" id="RFB06007.1"/>
    </source>
</evidence>
<feature type="region of interest" description="Disordered" evidence="13">
    <location>
        <begin position="316"/>
        <end position="336"/>
    </location>
</feature>
<reference evidence="16 17" key="1">
    <citation type="submission" date="2018-08" db="EMBL/GenBank/DDBJ databases">
        <title>Parvularcula sp. SM1705, isolated from surface water of the South Sea China.</title>
        <authorList>
            <person name="Sun L."/>
        </authorList>
    </citation>
    <scope>NUCLEOTIDE SEQUENCE [LARGE SCALE GENOMIC DNA]</scope>
    <source>
        <strain evidence="16 17">SM1705</strain>
    </source>
</reference>
<sequence length="381" mass="40651">MSPICTAIAASLSTLMLHPAPTSITASLQQAETERADLGGGLYMLTGNGGNILFSTGDDGTFVVDSQFANVAEQNLELIKEVSDGPIVFVLNTHFHGDHTGGNKAFYSEGATIIAHENVRSRLANTPEARAIDTDTFPVITFSENTTFYWNSDEFRVMHAADAHTDGDAFLYLPKSNVIHTGDLMFAGRYPYVDLGSGGSVGGAISALEAIHDLADKDTRIVPGHGPLSSRDDVAATITMLQATRALVRAEMMKGLSRDEVIAADPLAEYNGTWSWRFIDGDRMTGTQFDDLMATDAEAKAAVDAGPAKEAKAVPASATKVTASSDAMINDDDPQTATTRLEAAQDETEQAVNKARSRAAEVIEDLTKIESDSEDADDPQQ</sequence>
<keyword evidence="17" id="KW-1185">Reference proteome</keyword>
<dbReference type="GO" id="GO:0042597">
    <property type="term" value="C:periplasmic space"/>
    <property type="evidence" value="ECO:0007669"/>
    <property type="project" value="UniProtKB-SubCell"/>
</dbReference>
<gene>
    <name evidence="16" type="ORF">DX908_12485</name>
</gene>
<dbReference type="InterPro" id="IPR050855">
    <property type="entry name" value="NDM-1-like"/>
</dbReference>
<dbReference type="RefSeq" id="WP_116392640.1">
    <property type="nucleotide sequence ID" value="NZ_QUQO01000001.1"/>
</dbReference>
<dbReference type="SUPFAM" id="SSF56281">
    <property type="entry name" value="Metallo-hydrolase/oxidoreductase"/>
    <property type="match status" value="1"/>
</dbReference>